<dbReference type="NCBIfam" id="TIGR01764">
    <property type="entry name" value="excise"/>
    <property type="match status" value="1"/>
</dbReference>
<evidence type="ECO:0000313" key="4">
    <source>
        <dbReference type="Proteomes" id="UP000054735"/>
    </source>
</evidence>
<protein>
    <submittedName>
        <fullName evidence="3">DNA binding domain, excisionase family</fullName>
    </submittedName>
    <submittedName>
        <fullName evidence="2">Helix-turn-helix domain protein</fullName>
    </submittedName>
</protein>
<dbReference type="Proteomes" id="UP000054735">
    <property type="component" value="Unassembled WGS sequence"/>
</dbReference>
<reference evidence="2 4" key="1">
    <citation type="submission" date="2015-11" db="EMBL/GenBank/DDBJ databases">
        <title>Genomic analysis of 38 Legionella species identifies large and diverse effector repertoires.</title>
        <authorList>
            <person name="Burstein D."/>
            <person name="Amaro F."/>
            <person name="Zusman T."/>
            <person name="Lifshitz Z."/>
            <person name="Cohen O."/>
            <person name="Gilbert J.A."/>
            <person name="Pupko T."/>
            <person name="Shuman H.A."/>
            <person name="Segal G."/>
        </authorList>
    </citation>
    <scope>NUCLEOTIDE SEQUENCE [LARGE SCALE GENOMIC DNA]</scope>
    <source>
        <strain evidence="2 4">CDC#1407-AL-14</strain>
    </source>
</reference>
<reference evidence="3 5" key="2">
    <citation type="submission" date="2018-06" db="EMBL/GenBank/DDBJ databases">
        <authorList>
            <consortium name="Pathogen Informatics"/>
            <person name="Doyle S."/>
        </authorList>
    </citation>
    <scope>NUCLEOTIDE SEQUENCE [LARGE SCALE GENOMIC DNA]</scope>
    <source>
        <strain evidence="3 5">NCTC12437</strain>
    </source>
</reference>
<dbReference type="EMBL" id="UGNW01000001">
    <property type="protein sequence ID" value="STX32162.1"/>
    <property type="molecule type" value="Genomic_DNA"/>
</dbReference>
<dbReference type="EMBL" id="LNXT01000032">
    <property type="protein sequence ID" value="KTC70064.1"/>
    <property type="molecule type" value="Genomic_DNA"/>
</dbReference>
<dbReference type="RefSeq" id="WP_042637187.1">
    <property type="nucleotide sequence ID" value="NZ_CAAAHV010000078.1"/>
</dbReference>
<dbReference type="STRING" id="28083.Lbir_1903"/>
<dbReference type="Proteomes" id="UP000255066">
    <property type="component" value="Unassembled WGS sequence"/>
</dbReference>
<evidence type="ECO:0000313" key="2">
    <source>
        <dbReference type="EMBL" id="KTC70064.1"/>
    </source>
</evidence>
<organism evidence="3 5">
    <name type="scientific">Legionella birminghamensis</name>
    <dbReference type="NCBI Taxonomy" id="28083"/>
    <lineage>
        <taxon>Bacteria</taxon>
        <taxon>Pseudomonadati</taxon>
        <taxon>Pseudomonadota</taxon>
        <taxon>Gammaproteobacteria</taxon>
        <taxon>Legionellales</taxon>
        <taxon>Legionellaceae</taxon>
        <taxon>Legionella</taxon>
    </lineage>
</organism>
<dbReference type="Pfam" id="PF12728">
    <property type="entry name" value="HTH_17"/>
    <property type="match status" value="1"/>
</dbReference>
<dbReference type="OrthoDB" id="26212at2"/>
<evidence type="ECO:0000313" key="5">
    <source>
        <dbReference type="Proteomes" id="UP000255066"/>
    </source>
</evidence>
<keyword evidence="4" id="KW-1185">Reference proteome</keyword>
<evidence type="ECO:0000259" key="1">
    <source>
        <dbReference type="Pfam" id="PF12728"/>
    </source>
</evidence>
<dbReference type="InterPro" id="IPR041657">
    <property type="entry name" value="HTH_17"/>
</dbReference>
<name>A0A378IBK0_9GAMM</name>
<accession>A0A378IBK0</accession>
<dbReference type="GO" id="GO:0003677">
    <property type="term" value="F:DNA binding"/>
    <property type="evidence" value="ECO:0007669"/>
    <property type="project" value="InterPro"/>
</dbReference>
<dbReference type="InterPro" id="IPR010093">
    <property type="entry name" value="SinI_DNA-bd"/>
</dbReference>
<sequence length="148" mass="16925">MSLHHIPIEFDPKKEKKIAKKSCNHLEKALLQNFKGPIFLNINNESVELPVSIVNPLVDLLNDISKGQPPSEIEKETLTTQQAADLLNVSRPFLVKLIDAKELPSFKVGRHRRVFKSDLLTYKENSLKERKKILQKLVDEAQDLDLGY</sequence>
<dbReference type="AlphaFoldDB" id="A0A378IBK0"/>
<gene>
    <name evidence="2" type="ORF">Lbir_1903</name>
    <name evidence="3" type="ORF">NCTC12437_01941</name>
</gene>
<feature type="domain" description="Helix-turn-helix" evidence="1">
    <location>
        <begin position="78"/>
        <end position="125"/>
    </location>
</feature>
<proteinExistence type="predicted"/>
<evidence type="ECO:0000313" key="3">
    <source>
        <dbReference type="EMBL" id="STX32162.1"/>
    </source>
</evidence>